<feature type="domain" description="NAD(P)-binding" evidence="1">
    <location>
        <begin position="10"/>
        <end position="125"/>
    </location>
</feature>
<proteinExistence type="predicted"/>
<dbReference type="EMBL" id="CP048104">
    <property type="protein sequence ID" value="QKG84974.1"/>
    <property type="molecule type" value="Genomic_DNA"/>
</dbReference>
<name>A0A7D4CGG3_9BACL</name>
<evidence type="ECO:0000313" key="3">
    <source>
        <dbReference type="Proteomes" id="UP000503088"/>
    </source>
</evidence>
<evidence type="ECO:0000313" key="2">
    <source>
        <dbReference type="EMBL" id="QKG84974.1"/>
    </source>
</evidence>
<dbReference type="RefSeq" id="WP_173223187.1">
    <property type="nucleotide sequence ID" value="NZ_CP048104.1"/>
</dbReference>
<dbReference type="SUPFAM" id="SSF51735">
    <property type="entry name" value="NAD(P)-binding Rossmann-fold domains"/>
    <property type="match status" value="1"/>
</dbReference>
<dbReference type="InterPro" id="IPR016040">
    <property type="entry name" value="NAD(P)-bd_dom"/>
</dbReference>
<accession>A0A7D4CGG3</accession>
<dbReference type="PANTHER" id="PTHR14097">
    <property type="entry name" value="OXIDOREDUCTASE HTATIP2"/>
    <property type="match status" value="1"/>
</dbReference>
<dbReference type="KEGG" id="kpul:GXN76_11165"/>
<sequence>MSNKSALLAGAGGLVGSRLLTHLLESGAYHQVSILVRRPLPVHHPRLEQYSIDFDRLSEEINHINATDVFCCLGTTMKKAKKRETFRKVDYTYPLSLAKQAKSNGCQRFLVVTALGSNPRSPFFYNQVKGDLEEALKKMGLPSLSIFQPSLLLGQREEFRLGESAAALLMRLFSFSFIGPLTKYKAIPAETVARAMFLAAQENHTGVQVYESHHIRQLASRSI</sequence>
<organism evidence="2 3">
    <name type="scientific">Kroppenstedtia pulmonis</name>
    <dbReference type="NCBI Taxonomy" id="1380685"/>
    <lineage>
        <taxon>Bacteria</taxon>
        <taxon>Bacillati</taxon>
        <taxon>Bacillota</taxon>
        <taxon>Bacilli</taxon>
        <taxon>Bacillales</taxon>
        <taxon>Thermoactinomycetaceae</taxon>
        <taxon>Kroppenstedtia</taxon>
    </lineage>
</organism>
<dbReference type="Pfam" id="PF13460">
    <property type="entry name" value="NAD_binding_10"/>
    <property type="match status" value="1"/>
</dbReference>
<dbReference type="AlphaFoldDB" id="A0A7D4CGG3"/>
<dbReference type="Gene3D" id="3.40.50.720">
    <property type="entry name" value="NAD(P)-binding Rossmann-like Domain"/>
    <property type="match status" value="1"/>
</dbReference>
<keyword evidence="3" id="KW-1185">Reference proteome</keyword>
<dbReference type="CDD" id="cd05250">
    <property type="entry name" value="CC3_like_SDR_a"/>
    <property type="match status" value="1"/>
</dbReference>
<dbReference type="Proteomes" id="UP000503088">
    <property type="component" value="Chromosome"/>
</dbReference>
<reference evidence="2 3" key="1">
    <citation type="submission" date="2020-01" db="EMBL/GenBank/DDBJ databases">
        <authorList>
            <person name="Gulvik C.A."/>
            <person name="Batra D.G."/>
        </authorList>
    </citation>
    <scope>NUCLEOTIDE SEQUENCE [LARGE SCALE GENOMIC DNA]</scope>
    <source>
        <strain evidence="2 3">W9323</strain>
    </source>
</reference>
<protein>
    <submittedName>
        <fullName evidence="2">Oxidoreductase</fullName>
    </submittedName>
</protein>
<dbReference type="PANTHER" id="PTHR14097:SF7">
    <property type="entry name" value="OXIDOREDUCTASE HTATIP2"/>
    <property type="match status" value="1"/>
</dbReference>
<evidence type="ECO:0000259" key="1">
    <source>
        <dbReference type="Pfam" id="PF13460"/>
    </source>
</evidence>
<dbReference type="InterPro" id="IPR036291">
    <property type="entry name" value="NAD(P)-bd_dom_sf"/>
</dbReference>
<gene>
    <name evidence="2" type="ORF">GXN76_11165</name>
</gene>